<comment type="caution">
    <text evidence="2">The sequence shown here is derived from an EMBL/GenBank/DDBJ whole genome shotgun (WGS) entry which is preliminary data.</text>
</comment>
<feature type="compositionally biased region" description="Low complexity" evidence="1">
    <location>
        <begin position="436"/>
        <end position="447"/>
    </location>
</feature>
<reference evidence="2 3" key="1">
    <citation type="journal article" date="2023" name="Int. J. Mol. Sci.">
        <title>De Novo Assembly and Annotation of 11 Diverse Shrub Willow (Salix) Genomes Reveals Novel Gene Organization in Sex-Linked Regions.</title>
        <authorList>
            <person name="Hyden B."/>
            <person name="Feng K."/>
            <person name="Yates T.B."/>
            <person name="Jawdy S."/>
            <person name="Cereghino C."/>
            <person name="Smart L.B."/>
            <person name="Muchero W."/>
        </authorList>
    </citation>
    <scope>NUCLEOTIDE SEQUENCE [LARGE SCALE GENOMIC DNA]</scope>
    <source>
        <tissue evidence="2">Shoot tip</tissue>
    </source>
</reference>
<dbReference type="AlphaFoldDB" id="A0AAD6PLG2"/>
<organism evidence="2 3">
    <name type="scientific">Salix udensis</name>
    <dbReference type="NCBI Taxonomy" id="889485"/>
    <lineage>
        <taxon>Eukaryota</taxon>
        <taxon>Viridiplantae</taxon>
        <taxon>Streptophyta</taxon>
        <taxon>Embryophyta</taxon>
        <taxon>Tracheophyta</taxon>
        <taxon>Spermatophyta</taxon>
        <taxon>Magnoliopsida</taxon>
        <taxon>eudicotyledons</taxon>
        <taxon>Gunneridae</taxon>
        <taxon>Pentapetalae</taxon>
        <taxon>rosids</taxon>
        <taxon>fabids</taxon>
        <taxon>Malpighiales</taxon>
        <taxon>Salicaceae</taxon>
        <taxon>Saliceae</taxon>
        <taxon>Salix</taxon>
    </lineage>
</organism>
<evidence type="ECO:0000256" key="1">
    <source>
        <dbReference type="SAM" id="MobiDB-lite"/>
    </source>
</evidence>
<dbReference type="EMBL" id="JAPFFJ010000002">
    <property type="protein sequence ID" value="KAJ6433360.1"/>
    <property type="molecule type" value="Genomic_DNA"/>
</dbReference>
<accession>A0AAD6PLG2</accession>
<proteinExistence type="predicted"/>
<evidence type="ECO:0000313" key="3">
    <source>
        <dbReference type="Proteomes" id="UP001162972"/>
    </source>
</evidence>
<keyword evidence="3" id="KW-1185">Reference proteome</keyword>
<protein>
    <submittedName>
        <fullName evidence="2">Uncharacterized protein</fullName>
    </submittedName>
</protein>
<name>A0AAD6PLG2_9ROSI</name>
<feature type="region of interest" description="Disordered" evidence="1">
    <location>
        <begin position="436"/>
        <end position="468"/>
    </location>
</feature>
<feature type="compositionally biased region" description="Basic and acidic residues" evidence="1">
    <location>
        <begin position="452"/>
        <end position="468"/>
    </location>
</feature>
<gene>
    <name evidence="2" type="ORF">OIU84_017119</name>
</gene>
<dbReference type="Proteomes" id="UP001162972">
    <property type="component" value="Chromosome 13"/>
</dbReference>
<dbReference type="InterPro" id="IPR008507">
    <property type="entry name" value="DUF789"/>
</dbReference>
<evidence type="ECO:0000313" key="2">
    <source>
        <dbReference type="EMBL" id="KAJ6433360.1"/>
    </source>
</evidence>
<dbReference type="Pfam" id="PF05623">
    <property type="entry name" value="DUF789"/>
    <property type="match status" value="2"/>
</dbReference>
<sequence>MAALVLQRGCGIDFPSVHAEKKKMNKMKTVSAKREIDSPLSKSDVFPKQDASLKTEGSRCTYEALFDYNSKDTICIKGLDLGKKGTEGAGSNHITKNLEEAFSSIDLSEYNSCKTMDIKSYGKGCGSECTKYGCQCFNADNVDVMVKSDAANHGNHRQIWRAKKNSPLNWQKRQRIFREGKLHWESRLDCANVKEHSSLRERSFHSRQNTFADKGLLPTPVVSSAGHGNAACVSNRMANAERKMHRGFHRKVFFQHDWVPKHRLNGNHSQYFSRSNQAPEIECNKSRLLSHCAFGYDRNHSRGIGWGGYGQTFSRPISTHGSYCLNPSSAANAHAQQKFTRLIHRMNHVTGRCSDNSVDGKLHSRLIYYNQYRERHVIPCGAKAMWVPVCTKDSVMPENPYPASACNSYDILQFSCNELPDSHSKGYVVPSCVSSSLNDSKSSSLTSSHRKNSVEGEAPKSEEFSVEAHKAESAKDDMACTEKSRDVSQFFGSQVRTEESHAARKLQLEYQSTLGHPIAEFERFLHSAAPVITSSCTYKNERLNISLHLTQIPFTSLQAVWQWYEMPGNYGLEVKARDSQSINGLLTGSTSFCAYFVPFLSAVQLYGYPHLSDACPKDLHTNPELIFEFFESEMPHFRKPLHLKIRDLISIGTSNLQVFGDPSKLESMNLHDLHPATWFSVAWYPIYRIPGGKFSASFLTYHLLGQSVVQTIPIDSLSKMFQIVFPSDRITKLQYTGRMLNTGGKCLTFSPEELLPMIKPRGLISIQITSSSFLGRARLLLHASHIKARTSAILSERGIKLEENASLLSRGTVANDKGG</sequence>
<dbReference type="PANTHER" id="PTHR32010">
    <property type="entry name" value="PHOTOSYSTEM II STABILITY/ASSEMBLY FACTOR HCF136, CHLOROPLASTIC"/>
    <property type="match status" value="1"/>
</dbReference>
<dbReference type="PANTHER" id="PTHR32010:SF23">
    <property type="entry name" value="IG-LIKE DOMAIN-CONTAINING PROTEIN"/>
    <property type="match status" value="1"/>
</dbReference>